<dbReference type="RefSeq" id="XP_034014256.1">
    <property type="nucleotide sequence ID" value="XM_034159203.1"/>
</dbReference>
<evidence type="ECO:0000256" key="1">
    <source>
        <dbReference type="ARBA" id="ARBA00004173"/>
    </source>
</evidence>
<dbReference type="Proteomes" id="UP000449547">
    <property type="component" value="Unassembled WGS sequence"/>
</dbReference>
<proteinExistence type="inferred from homology"/>
<keyword evidence="2" id="KW-0809">Transit peptide</keyword>
<evidence type="ECO:0000256" key="2">
    <source>
        <dbReference type="ARBA" id="ARBA00022946"/>
    </source>
</evidence>
<dbReference type="Pfam" id="PF08561">
    <property type="entry name" value="Ribosomal_L37"/>
    <property type="match status" value="1"/>
</dbReference>
<dbReference type="GeneID" id="54779556"/>
<dbReference type="VEuPathDB" id="FungiDB:DIURU_000903"/>
<evidence type="ECO:0000256" key="4">
    <source>
        <dbReference type="ARBA" id="ARBA00023128"/>
    </source>
</evidence>
<keyword evidence="9" id="KW-1185">Reference proteome</keyword>
<dbReference type="InterPro" id="IPR013870">
    <property type="entry name" value="Ribosomal_mL54"/>
</dbReference>
<evidence type="ECO:0000256" key="7">
    <source>
        <dbReference type="ARBA" id="ARBA00035179"/>
    </source>
</evidence>
<keyword evidence="3" id="KW-0689">Ribosomal protein</keyword>
<dbReference type="OMA" id="FMKWRRK"/>
<organism evidence="8 9">
    <name type="scientific">Diutina rugosa</name>
    <name type="common">Yeast</name>
    <name type="synonym">Candida rugosa</name>
    <dbReference type="NCBI Taxonomy" id="5481"/>
    <lineage>
        <taxon>Eukaryota</taxon>
        <taxon>Fungi</taxon>
        <taxon>Dikarya</taxon>
        <taxon>Ascomycota</taxon>
        <taxon>Saccharomycotina</taxon>
        <taxon>Pichiomycetes</taxon>
        <taxon>Debaryomycetaceae</taxon>
        <taxon>Diutina</taxon>
    </lineage>
</organism>
<dbReference type="AlphaFoldDB" id="A0A642UVV0"/>
<comment type="caution">
    <text evidence="8">The sequence shown here is derived from an EMBL/GenBank/DDBJ whole genome shotgun (WGS) entry which is preliminary data.</text>
</comment>
<evidence type="ECO:0000256" key="3">
    <source>
        <dbReference type="ARBA" id="ARBA00022980"/>
    </source>
</evidence>
<evidence type="ECO:0000313" key="9">
    <source>
        <dbReference type="Proteomes" id="UP000449547"/>
    </source>
</evidence>
<dbReference type="EMBL" id="SWFT01000031">
    <property type="protein sequence ID" value="KAA8906742.1"/>
    <property type="molecule type" value="Genomic_DNA"/>
</dbReference>
<keyword evidence="5" id="KW-0687">Ribonucleoprotein</keyword>
<dbReference type="PANTHER" id="PTHR28595">
    <property type="entry name" value="39S RIBOSOMAL PROTEIN L54, MITOCHONDRIAL"/>
    <property type="match status" value="1"/>
</dbReference>
<evidence type="ECO:0000313" key="8">
    <source>
        <dbReference type="EMBL" id="KAA8906742.1"/>
    </source>
</evidence>
<keyword evidence="4" id="KW-0496">Mitochondrion</keyword>
<comment type="similarity">
    <text evidence="6">Belongs to the mitochondrion-specific ribosomal protein mL54 family.</text>
</comment>
<accession>A0A642UVV0</accession>
<dbReference type="PANTHER" id="PTHR28595:SF1">
    <property type="entry name" value="LARGE RIBOSOMAL SUBUNIT PROTEIN ML54"/>
    <property type="match status" value="1"/>
</dbReference>
<evidence type="ECO:0000256" key="5">
    <source>
        <dbReference type="ARBA" id="ARBA00023274"/>
    </source>
</evidence>
<protein>
    <recommendedName>
        <fullName evidence="7">Large ribosomal subunit protein mL54</fullName>
    </recommendedName>
</protein>
<gene>
    <name evidence="8" type="ORF">DIURU_000903</name>
</gene>
<dbReference type="GO" id="GO:0003735">
    <property type="term" value="F:structural constituent of ribosome"/>
    <property type="evidence" value="ECO:0007669"/>
    <property type="project" value="TreeGrafter"/>
</dbReference>
<reference evidence="8 9" key="1">
    <citation type="submission" date="2019-07" db="EMBL/GenBank/DDBJ databases">
        <title>Genome assembly of two rare yeast pathogens: Diutina rugosa and Trichomonascus ciferrii.</title>
        <authorList>
            <person name="Mixao V."/>
            <person name="Saus E."/>
            <person name="Hansen A."/>
            <person name="Lass-Flor C."/>
            <person name="Gabaldon T."/>
        </authorList>
    </citation>
    <scope>NUCLEOTIDE SEQUENCE [LARGE SCALE GENOMIC DNA]</scope>
    <source>
        <strain evidence="8 9">CBS 613</strain>
    </source>
</reference>
<dbReference type="GO" id="GO:0005762">
    <property type="term" value="C:mitochondrial large ribosomal subunit"/>
    <property type="evidence" value="ECO:0007669"/>
    <property type="project" value="TreeGrafter"/>
</dbReference>
<comment type="subcellular location">
    <subcellularLocation>
        <location evidence="1">Mitochondrion</location>
    </subcellularLocation>
</comment>
<name>A0A642UVV0_DIURU</name>
<evidence type="ECO:0000256" key="6">
    <source>
        <dbReference type="ARBA" id="ARBA00033752"/>
    </source>
</evidence>
<sequence>MRSWVRALHVSRTVLAAPKPAASVVSSCPAGTVLNLKIKKSGDEPVALEDAEYPEWLWTLLDKQKKDADLKEADIMKWRKRQLRKANIKRINNNNFLSKM</sequence>